<evidence type="ECO:0000313" key="2">
    <source>
        <dbReference type="Proteomes" id="UP001057452"/>
    </source>
</evidence>
<accession>A0ACB9XDA0</accession>
<dbReference type="Proteomes" id="UP001057452">
    <property type="component" value="Chromosome 7"/>
</dbReference>
<name>A0ACB9XDA0_CHAAC</name>
<keyword evidence="2" id="KW-1185">Reference proteome</keyword>
<protein>
    <submittedName>
        <fullName evidence="1">Uncharacterized protein</fullName>
    </submittedName>
</protein>
<dbReference type="EMBL" id="CM043791">
    <property type="protein sequence ID" value="KAI4824502.1"/>
    <property type="molecule type" value="Genomic_DNA"/>
</dbReference>
<reference evidence="1" key="1">
    <citation type="submission" date="2022-05" db="EMBL/GenBank/DDBJ databases">
        <title>Chromosome-level genome of Chaenocephalus aceratus.</title>
        <authorList>
            <person name="Park H."/>
        </authorList>
    </citation>
    <scope>NUCLEOTIDE SEQUENCE</scope>
    <source>
        <strain evidence="1">KU_202001</strain>
    </source>
</reference>
<evidence type="ECO:0000313" key="1">
    <source>
        <dbReference type="EMBL" id="KAI4824502.1"/>
    </source>
</evidence>
<proteinExistence type="predicted"/>
<organism evidence="1 2">
    <name type="scientific">Chaenocephalus aceratus</name>
    <name type="common">Blackfin icefish</name>
    <name type="synonym">Chaenichthys aceratus</name>
    <dbReference type="NCBI Taxonomy" id="36190"/>
    <lineage>
        <taxon>Eukaryota</taxon>
        <taxon>Metazoa</taxon>
        <taxon>Chordata</taxon>
        <taxon>Craniata</taxon>
        <taxon>Vertebrata</taxon>
        <taxon>Euteleostomi</taxon>
        <taxon>Actinopterygii</taxon>
        <taxon>Neopterygii</taxon>
        <taxon>Teleostei</taxon>
        <taxon>Neoteleostei</taxon>
        <taxon>Acanthomorphata</taxon>
        <taxon>Eupercaria</taxon>
        <taxon>Perciformes</taxon>
        <taxon>Notothenioidei</taxon>
        <taxon>Channichthyidae</taxon>
        <taxon>Chaenocephalus</taxon>
    </lineage>
</organism>
<gene>
    <name evidence="1" type="ORF">KUCAC02_013007</name>
</gene>
<sequence>MAKHTVLSSEAKLWRSLACAKSELRLDLTLACGQSFRWRETAEGHWTGVIRGRVWTLTQTDDTLWYHIYQSLDRQGETSGRKKGAGVSLQLENKSDNRFKEAVKKEEEEPVAVTPVHQDTKEEEEMLRDYFQLNVKLGDLYKEWGSADHHFKHIADIFTGIRMLRQDPTECLFSFICTSNNHITRIQGMVERLCQSLGAPLCQLDQTSYHNFPSLSALADTSVEARLRDLGFGYRARFLQQSAKQILDTHGIQWLEGLRSAPYLQARDALRTLPGVGTKVADCVCLMSLDKAEAVPIDTHVWQIAKRDYKYGSGNGQKTITDKLHRDIGDFFRKLWGPYAGWAQSVLFCADLKKFRNLKEMLHMKRPKKEENDEEELTVAGKKRKIKKEKIDTVKNIKAKAGHHKKAKKSA</sequence>
<comment type="caution">
    <text evidence="1">The sequence shown here is derived from an EMBL/GenBank/DDBJ whole genome shotgun (WGS) entry which is preliminary data.</text>
</comment>